<keyword evidence="2" id="KW-0472">Membrane</keyword>
<keyword evidence="2" id="KW-0812">Transmembrane</keyword>
<accession>A0A3D9HDT1</accession>
<reference evidence="3 4" key="1">
    <citation type="submission" date="2018-07" db="EMBL/GenBank/DDBJ databases">
        <title>Genomic Encyclopedia of Type Strains, Phase III (KMG-III): the genomes of soil and plant-associated and newly described type strains.</title>
        <authorList>
            <person name="Whitman W."/>
        </authorList>
    </citation>
    <scope>NUCLEOTIDE SEQUENCE [LARGE SCALE GENOMIC DNA]</scope>
    <source>
        <strain evidence="3 4">CECT 8487</strain>
    </source>
</reference>
<evidence type="ECO:0000256" key="1">
    <source>
        <dbReference type="SAM" id="MobiDB-lite"/>
    </source>
</evidence>
<organism evidence="3 4">
    <name type="scientific">Seonamhaeicola aphaedonensis</name>
    <dbReference type="NCBI Taxonomy" id="1461338"/>
    <lineage>
        <taxon>Bacteria</taxon>
        <taxon>Pseudomonadati</taxon>
        <taxon>Bacteroidota</taxon>
        <taxon>Flavobacteriia</taxon>
        <taxon>Flavobacteriales</taxon>
        <taxon>Flavobacteriaceae</taxon>
    </lineage>
</organism>
<dbReference type="OrthoDB" id="9837332at2"/>
<keyword evidence="2" id="KW-1133">Transmembrane helix</keyword>
<feature type="transmembrane region" description="Helical" evidence="2">
    <location>
        <begin position="153"/>
        <end position="171"/>
    </location>
</feature>
<proteinExistence type="predicted"/>
<dbReference type="Proteomes" id="UP000256629">
    <property type="component" value="Unassembled WGS sequence"/>
</dbReference>
<comment type="caution">
    <text evidence="3">The sequence shown here is derived from an EMBL/GenBank/DDBJ whole genome shotgun (WGS) entry which is preliminary data.</text>
</comment>
<feature type="region of interest" description="Disordered" evidence="1">
    <location>
        <begin position="189"/>
        <end position="217"/>
    </location>
</feature>
<gene>
    <name evidence="3" type="ORF">DFQ02_106258</name>
</gene>
<dbReference type="EMBL" id="QRDX01000006">
    <property type="protein sequence ID" value="RED47629.1"/>
    <property type="molecule type" value="Genomic_DNA"/>
</dbReference>
<evidence type="ECO:0000313" key="4">
    <source>
        <dbReference type="Proteomes" id="UP000256629"/>
    </source>
</evidence>
<evidence type="ECO:0000313" key="3">
    <source>
        <dbReference type="EMBL" id="RED47629.1"/>
    </source>
</evidence>
<protein>
    <submittedName>
        <fullName evidence="3">Uncharacterized protein</fullName>
    </submittedName>
</protein>
<keyword evidence="4" id="KW-1185">Reference proteome</keyword>
<sequence length="235" mass="27541">MKGYFRKIKYWISDRLHQRNHDREANRLNSEIENRYYKSKSTDIIEILKELDQKAGLSSYDIVPFLKKKGLMPYKYSLVEKGSGGAITDRHRNDELFKELEQLNFIRIIENNLFSTSKGIKFKTSAEECILKVKLLPKGIDYLTEHNKRKKDYKFAIVTIILLSLTALFSIPQACNNWEQYQTLKDSKKNTEISKSKTDIKENDSPSKKIDNKLESREETELVIKPILEPTKQTE</sequence>
<evidence type="ECO:0000256" key="2">
    <source>
        <dbReference type="SAM" id="Phobius"/>
    </source>
</evidence>
<dbReference type="AlphaFoldDB" id="A0A3D9HDT1"/>
<name>A0A3D9HDT1_9FLAO</name>
<dbReference type="RefSeq" id="WP_116524591.1">
    <property type="nucleotide sequence ID" value="NZ_QRDX01000006.1"/>
</dbReference>